<evidence type="ECO:0000256" key="10">
    <source>
        <dbReference type="PIRNR" id="PIRNR006268"/>
    </source>
</evidence>
<dbReference type="Pfam" id="PF02424">
    <property type="entry name" value="ApbE"/>
    <property type="match status" value="1"/>
</dbReference>
<sequence>MLLKSFQKMNNPILKNIFTFILLYTLIPANAQTIGVRDTILMGSRFRITLVDSDSISAEKNINKAIDEMIRIEKLISDWKPDSQVSLVNQNAGIQPIKVDREVLELTKRAIYFSKVTNGAFDISFAAMDRIWKFDGSMEEIPTQEAIQKAIEKIGYQNILLDEENATIFLKKGGMKIGFGSTGKGYAAQKARTYMQSLGIKAGIIDASGDMTTWGNQPNGAPWRVGITHPFKRYKMADILSMRNAAVTTSGDYEKFILIDGIRYSHIINPKTGYPSTGLTGVTVIGPDAEMCNGFSTSIMVLGKKEGLELINQQKDYAALLITDKGKIIRSKNYKKIKRNLSK</sequence>
<dbReference type="PANTHER" id="PTHR30040:SF2">
    <property type="entry name" value="FAD:PROTEIN FMN TRANSFERASE"/>
    <property type="match status" value="1"/>
</dbReference>
<evidence type="ECO:0000256" key="6">
    <source>
        <dbReference type="ARBA" id="ARBA00022827"/>
    </source>
</evidence>
<evidence type="ECO:0000256" key="5">
    <source>
        <dbReference type="ARBA" id="ARBA00022723"/>
    </source>
</evidence>
<keyword evidence="3 10" id="KW-0285">Flavoprotein</keyword>
<comment type="cofactor">
    <cofactor evidence="11">
        <name>Mg(2+)</name>
        <dbReference type="ChEBI" id="CHEBI:18420"/>
    </cofactor>
    <cofactor evidence="11">
        <name>Mn(2+)</name>
        <dbReference type="ChEBI" id="CHEBI:29035"/>
    </cofactor>
    <text evidence="11">Magnesium. Can also use manganese.</text>
</comment>
<evidence type="ECO:0000313" key="13">
    <source>
        <dbReference type="Proteomes" id="UP001170959"/>
    </source>
</evidence>
<keyword evidence="4 10" id="KW-0808">Transferase</keyword>
<evidence type="ECO:0000256" key="11">
    <source>
        <dbReference type="PIRSR" id="PIRSR006268-2"/>
    </source>
</evidence>
<evidence type="ECO:0000256" key="8">
    <source>
        <dbReference type="ARBA" id="ARBA00031306"/>
    </source>
</evidence>
<comment type="catalytic activity">
    <reaction evidence="9 10">
        <text>L-threonyl-[protein] + FAD = FMN-L-threonyl-[protein] + AMP + H(+)</text>
        <dbReference type="Rhea" id="RHEA:36847"/>
        <dbReference type="Rhea" id="RHEA-COMP:11060"/>
        <dbReference type="Rhea" id="RHEA-COMP:11061"/>
        <dbReference type="ChEBI" id="CHEBI:15378"/>
        <dbReference type="ChEBI" id="CHEBI:30013"/>
        <dbReference type="ChEBI" id="CHEBI:57692"/>
        <dbReference type="ChEBI" id="CHEBI:74257"/>
        <dbReference type="ChEBI" id="CHEBI:456215"/>
        <dbReference type="EC" id="2.7.1.180"/>
    </reaction>
</comment>
<feature type="binding site" evidence="11">
    <location>
        <position position="181"/>
    </location>
    <ligand>
        <name>Mg(2+)</name>
        <dbReference type="ChEBI" id="CHEBI:18420"/>
    </ligand>
</feature>
<dbReference type="InterPro" id="IPR003374">
    <property type="entry name" value="ApbE-like_sf"/>
</dbReference>
<dbReference type="InterPro" id="IPR024932">
    <property type="entry name" value="ApbE"/>
</dbReference>
<evidence type="ECO:0000256" key="3">
    <source>
        <dbReference type="ARBA" id="ARBA00022630"/>
    </source>
</evidence>
<keyword evidence="5 10" id="KW-0479">Metal-binding</keyword>
<dbReference type="GO" id="GO:0016740">
    <property type="term" value="F:transferase activity"/>
    <property type="evidence" value="ECO:0007669"/>
    <property type="project" value="UniProtKB-UniRule"/>
</dbReference>
<dbReference type="Proteomes" id="UP001170959">
    <property type="component" value="Unassembled WGS sequence"/>
</dbReference>
<dbReference type="PANTHER" id="PTHR30040">
    <property type="entry name" value="THIAMINE BIOSYNTHESIS LIPOPROTEIN APBE"/>
    <property type="match status" value="1"/>
</dbReference>
<dbReference type="EC" id="2.7.1.180" evidence="1 10"/>
<dbReference type="EMBL" id="JACAGJ010000003">
    <property type="protein sequence ID" value="MDM1072414.1"/>
    <property type="molecule type" value="Genomic_DNA"/>
</dbReference>
<comment type="similarity">
    <text evidence="10">Belongs to the ApbE family.</text>
</comment>
<evidence type="ECO:0000256" key="2">
    <source>
        <dbReference type="ARBA" id="ARBA00016337"/>
    </source>
</evidence>
<dbReference type="GO" id="GO:0046872">
    <property type="term" value="F:metal ion binding"/>
    <property type="evidence" value="ECO:0007669"/>
    <property type="project" value="UniProtKB-UniRule"/>
</dbReference>
<keyword evidence="6 10" id="KW-0274">FAD</keyword>
<evidence type="ECO:0000256" key="7">
    <source>
        <dbReference type="ARBA" id="ARBA00022842"/>
    </source>
</evidence>
<protein>
    <recommendedName>
        <fullName evidence="2 10">FAD:protein FMN transferase</fullName>
        <ecNumber evidence="1 10">2.7.1.180</ecNumber>
    </recommendedName>
    <alternativeName>
        <fullName evidence="8 10">Flavin transferase</fullName>
    </alternativeName>
</protein>
<dbReference type="PIRSF" id="PIRSF006268">
    <property type="entry name" value="ApbE"/>
    <property type="match status" value="1"/>
</dbReference>
<dbReference type="Gene3D" id="3.10.520.10">
    <property type="entry name" value="ApbE-like domains"/>
    <property type="match status" value="1"/>
</dbReference>
<evidence type="ECO:0000256" key="1">
    <source>
        <dbReference type="ARBA" id="ARBA00011955"/>
    </source>
</evidence>
<reference evidence="12" key="2">
    <citation type="journal article" date="2022" name="Sci. Total Environ.">
        <title>Prevalence, transmission, and molecular epidemiology of tet(X)-positive bacteria among humans, animals, and environmental niches in China: An epidemiological, and genomic-based study.</title>
        <authorList>
            <person name="Dong N."/>
            <person name="Zeng Y."/>
            <person name="Cai C."/>
            <person name="Sun C."/>
            <person name="Lu J."/>
            <person name="Liu C."/>
            <person name="Zhou H."/>
            <person name="Sun Q."/>
            <person name="Shu L."/>
            <person name="Wang H."/>
            <person name="Wang Y."/>
            <person name="Wang S."/>
            <person name="Wu C."/>
            <person name="Chan E.W."/>
            <person name="Chen G."/>
            <person name="Shen Z."/>
            <person name="Chen S."/>
            <person name="Zhang R."/>
        </authorList>
    </citation>
    <scope>NUCLEOTIDE SEQUENCE</scope>
    <source>
        <strain evidence="12">R655-4</strain>
    </source>
</reference>
<evidence type="ECO:0000313" key="12">
    <source>
        <dbReference type="EMBL" id="MDM1072414.1"/>
    </source>
</evidence>
<evidence type="ECO:0000256" key="9">
    <source>
        <dbReference type="ARBA" id="ARBA00048540"/>
    </source>
</evidence>
<reference evidence="12" key="1">
    <citation type="submission" date="2020-06" db="EMBL/GenBank/DDBJ databases">
        <authorList>
            <person name="Dong N."/>
        </authorList>
    </citation>
    <scope>NUCLEOTIDE SEQUENCE</scope>
    <source>
        <strain evidence="12">R655-4</strain>
    </source>
</reference>
<proteinExistence type="inferred from homology"/>
<accession>A0AAJ1QEC3</accession>
<gene>
    <name evidence="12" type="ORF">HX001_07920</name>
</gene>
<organism evidence="12 13">
    <name type="scientific">Empedobacter brevis</name>
    <dbReference type="NCBI Taxonomy" id="247"/>
    <lineage>
        <taxon>Bacteria</taxon>
        <taxon>Pseudomonadati</taxon>
        <taxon>Bacteroidota</taxon>
        <taxon>Flavobacteriia</taxon>
        <taxon>Flavobacteriales</taxon>
        <taxon>Weeksellaceae</taxon>
        <taxon>Empedobacter</taxon>
    </lineage>
</organism>
<feature type="binding site" evidence="11">
    <location>
        <position position="297"/>
    </location>
    <ligand>
        <name>Mg(2+)</name>
        <dbReference type="ChEBI" id="CHEBI:18420"/>
    </ligand>
</feature>
<keyword evidence="7 10" id="KW-0460">Magnesium</keyword>
<name>A0AAJ1QEC3_9FLAO</name>
<dbReference type="AlphaFoldDB" id="A0AAJ1QEC3"/>
<evidence type="ECO:0000256" key="4">
    <source>
        <dbReference type="ARBA" id="ARBA00022679"/>
    </source>
</evidence>
<comment type="caution">
    <text evidence="12">The sequence shown here is derived from an EMBL/GenBank/DDBJ whole genome shotgun (WGS) entry which is preliminary data.</text>
</comment>
<dbReference type="SUPFAM" id="SSF143631">
    <property type="entry name" value="ApbE-like"/>
    <property type="match status" value="1"/>
</dbReference>